<organism evidence="8 9">
    <name type="scientific">Burkholderia multivorans (strain ATCC 17616 / 249)</name>
    <dbReference type="NCBI Taxonomy" id="395019"/>
    <lineage>
        <taxon>Bacteria</taxon>
        <taxon>Pseudomonadati</taxon>
        <taxon>Pseudomonadota</taxon>
        <taxon>Betaproteobacteria</taxon>
        <taxon>Burkholderiales</taxon>
        <taxon>Burkholderiaceae</taxon>
        <taxon>Burkholderia</taxon>
        <taxon>Burkholderia cepacia complex</taxon>
    </lineage>
</organism>
<accession>A0A0H3KNF8</accession>
<keyword evidence="5 8" id="KW-0067">ATP-binding</keyword>
<dbReference type="Pfam" id="PF00005">
    <property type="entry name" value="ABC_tran"/>
    <property type="match status" value="1"/>
</dbReference>
<dbReference type="HOGENOM" id="CLU_000604_1_2_4"/>
<dbReference type="PANTHER" id="PTHR42711:SF1">
    <property type="entry name" value="ABC-TRANSPORT PROTEIN, ATP-BINDING COMPONENT"/>
    <property type="match status" value="1"/>
</dbReference>
<dbReference type="STRING" id="395019.BMULJ_04951"/>
<dbReference type="KEGG" id="bmj:BMULJ_04951"/>
<evidence type="ECO:0000256" key="5">
    <source>
        <dbReference type="ARBA" id="ARBA00022840"/>
    </source>
</evidence>
<dbReference type="eggNOG" id="COG4586">
    <property type="taxonomic scope" value="Bacteria"/>
</dbReference>
<dbReference type="KEGG" id="bmu:Bmul_3566"/>
<gene>
    <name evidence="8" type="ordered locus">BMULJ_04951</name>
</gene>
<dbReference type="InterPro" id="IPR050763">
    <property type="entry name" value="ABC_transporter_ATP-binding"/>
</dbReference>
<reference evidence="8 9" key="1">
    <citation type="submission" date="2007-04" db="EMBL/GenBank/DDBJ databases">
        <title>Complete genome sequence of Burkholderia multivorans ATCC 17616.</title>
        <authorList>
            <person name="Ohtsubo Y."/>
            <person name="Yamashita A."/>
            <person name="Kurokawa K."/>
            <person name="Takami H."/>
            <person name="Yuhara S."/>
            <person name="Nishiyama E."/>
            <person name="Endo R."/>
            <person name="Miyazaki R."/>
            <person name="Ono A."/>
            <person name="Yano K."/>
            <person name="Ito M."/>
            <person name="Sota M."/>
            <person name="Yuji N."/>
            <person name="Hattori M."/>
            <person name="Tsuda M."/>
        </authorList>
    </citation>
    <scope>NUCLEOTIDE SEQUENCE [LARGE SCALE GENOMIC DNA]</scope>
    <source>
        <strain evidence="9">ATCC 17616 / 249</strain>
    </source>
</reference>
<proteinExistence type="predicted"/>
<dbReference type="InterPro" id="IPR003439">
    <property type="entry name" value="ABC_transporter-like_ATP-bd"/>
</dbReference>
<dbReference type="SUPFAM" id="SSF52540">
    <property type="entry name" value="P-loop containing nucleoside triphosphate hydrolases"/>
    <property type="match status" value="1"/>
</dbReference>
<evidence type="ECO:0000256" key="3">
    <source>
        <dbReference type="ARBA" id="ARBA00022519"/>
    </source>
</evidence>
<dbReference type="AlphaFoldDB" id="A0A0H3KNF8"/>
<dbReference type="GO" id="GO:0016887">
    <property type="term" value="F:ATP hydrolysis activity"/>
    <property type="evidence" value="ECO:0007669"/>
    <property type="project" value="InterPro"/>
</dbReference>
<dbReference type="InterPro" id="IPR027417">
    <property type="entry name" value="P-loop_NTPase"/>
</dbReference>
<evidence type="ECO:0000256" key="1">
    <source>
        <dbReference type="ARBA" id="ARBA00022448"/>
    </source>
</evidence>
<dbReference type="SMART" id="SM00382">
    <property type="entry name" value="AAA"/>
    <property type="match status" value="1"/>
</dbReference>
<dbReference type="InterPro" id="IPR003593">
    <property type="entry name" value="AAA+_ATPase"/>
</dbReference>
<evidence type="ECO:0000259" key="7">
    <source>
        <dbReference type="PROSITE" id="PS50893"/>
    </source>
</evidence>
<keyword evidence="1" id="KW-0813">Transport</keyword>
<evidence type="ECO:0000256" key="2">
    <source>
        <dbReference type="ARBA" id="ARBA00022475"/>
    </source>
</evidence>
<feature type="domain" description="ABC transporter" evidence="7">
    <location>
        <begin position="19"/>
        <end position="266"/>
    </location>
</feature>
<evidence type="ECO:0000313" key="9">
    <source>
        <dbReference type="Proteomes" id="UP000008815"/>
    </source>
</evidence>
<evidence type="ECO:0000313" key="8">
    <source>
        <dbReference type="EMBL" id="BAG46797.1"/>
    </source>
</evidence>
<dbReference type="PANTHER" id="PTHR42711">
    <property type="entry name" value="ABC TRANSPORTER ATP-BINDING PROTEIN"/>
    <property type="match status" value="1"/>
</dbReference>
<keyword evidence="3" id="KW-0997">Cell inner membrane</keyword>
<keyword evidence="3" id="KW-0472">Membrane</keyword>
<keyword evidence="4" id="KW-0547">Nucleotide-binding</keyword>
<dbReference type="PROSITE" id="PS50893">
    <property type="entry name" value="ABC_TRANSPORTER_2"/>
    <property type="match status" value="1"/>
</dbReference>
<evidence type="ECO:0000256" key="4">
    <source>
        <dbReference type="ARBA" id="ARBA00022741"/>
    </source>
</evidence>
<dbReference type="Proteomes" id="UP000008815">
    <property type="component" value="Chromosome 2"/>
</dbReference>
<evidence type="ECO:0000256" key="6">
    <source>
        <dbReference type="SAM" id="MobiDB-lite"/>
    </source>
</evidence>
<name>A0A0H3KNF8_BURM1</name>
<dbReference type="Gene3D" id="3.40.50.300">
    <property type="entry name" value="P-loop containing nucleotide triphosphate hydrolases"/>
    <property type="match status" value="1"/>
</dbReference>
<dbReference type="RefSeq" id="WP_012216474.1">
    <property type="nucleotide sequence ID" value="NC_010086.1"/>
</dbReference>
<feature type="region of interest" description="Disordered" evidence="6">
    <location>
        <begin position="282"/>
        <end position="302"/>
    </location>
</feature>
<protein>
    <submittedName>
        <fullName evidence="8">ABC-2 type transport system ATP-binding protein</fullName>
    </submittedName>
</protein>
<dbReference type="EMBL" id="AP009386">
    <property type="protein sequence ID" value="BAG46797.1"/>
    <property type="molecule type" value="Genomic_DNA"/>
</dbReference>
<keyword evidence="2" id="KW-1003">Cell membrane</keyword>
<sequence length="302" mass="33817">MNEKALRGPERGTIVVDVVGVTRIYRTRRHEGPLWRQLLRPTFDTYTALDDVNLQIRAGECLGLVGPNGAGKSTMIKLLTGLLKPSSGRISVLGHEPGRLSSQFLTQIAAVFGHKTSLWWDLPVRHSFDAIRRIYQVPVDAFREDVALFADMLHIDKLMDRTVRQLSLGERIKCEVVLALAHRPRVLLLDEPTIGVDMESKQQLRTLINRVVEERHVATLLTTHDVTDLTACCTHIAFIQGGNVFQIETMDELLRQFGVSRDNGGLLESRLIETFRARGMSPDEGRTLCNTAPVDSMGDEDV</sequence>
<keyword evidence="9" id="KW-1185">Reference proteome</keyword>
<dbReference type="GO" id="GO:0005524">
    <property type="term" value="F:ATP binding"/>
    <property type="evidence" value="ECO:0007669"/>
    <property type="project" value="UniProtKB-KW"/>
</dbReference>